<reference evidence="1" key="1">
    <citation type="submission" date="2021-02" db="EMBL/GenBank/DDBJ databases">
        <authorList>
            <person name="Dougan E. K."/>
            <person name="Rhodes N."/>
            <person name="Thang M."/>
            <person name="Chan C."/>
        </authorList>
    </citation>
    <scope>NUCLEOTIDE SEQUENCE</scope>
</reference>
<comment type="caution">
    <text evidence="1">The sequence shown here is derived from an EMBL/GenBank/DDBJ whole genome shotgun (WGS) entry which is preliminary data.</text>
</comment>
<keyword evidence="2" id="KW-1185">Reference proteome</keyword>
<dbReference type="AlphaFoldDB" id="A0A812LF87"/>
<evidence type="ECO:0000313" key="2">
    <source>
        <dbReference type="Proteomes" id="UP000604046"/>
    </source>
</evidence>
<gene>
    <name evidence="1" type="ORF">SNAT2548_LOCUS11606</name>
</gene>
<proteinExistence type="predicted"/>
<name>A0A812LF87_9DINO</name>
<organism evidence="1 2">
    <name type="scientific">Symbiodinium natans</name>
    <dbReference type="NCBI Taxonomy" id="878477"/>
    <lineage>
        <taxon>Eukaryota</taxon>
        <taxon>Sar</taxon>
        <taxon>Alveolata</taxon>
        <taxon>Dinophyceae</taxon>
        <taxon>Suessiales</taxon>
        <taxon>Symbiodiniaceae</taxon>
        <taxon>Symbiodinium</taxon>
    </lineage>
</organism>
<dbReference type="Proteomes" id="UP000604046">
    <property type="component" value="Unassembled WGS sequence"/>
</dbReference>
<sequence length="126" mass="13864">MFSEVLLTDLIFRGEATMWDHLCLANWIQGLMTHQRIFMEHLSYSREAAQALVVAAHNGNLAEALKQSRKPEARACDFRGLGQAIPRGCGTALHQVGDSAAFRAATGSLAFNQVVVFILWCAQSCQ</sequence>
<protein>
    <submittedName>
        <fullName evidence="1">Uncharacterized protein</fullName>
    </submittedName>
</protein>
<dbReference type="EMBL" id="CAJNDS010001057">
    <property type="protein sequence ID" value="CAE7245667.1"/>
    <property type="molecule type" value="Genomic_DNA"/>
</dbReference>
<accession>A0A812LF87</accession>
<evidence type="ECO:0000313" key="1">
    <source>
        <dbReference type="EMBL" id="CAE7245667.1"/>
    </source>
</evidence>